<protein>
    <submittedName>
        <fullName evidence="4">Uncharacterized protein</fullName>
    </submittedName>
</protein>
<feature type="domain" description="Mutator-like transposase" evidence="3">
    <location>
        <begin position="142"/>
        <end position="482"/>
    </location>
</feature>
<dbReference type="SUPFAM" id="SSF52980">
    <property type="entry name" value="Restriction endonuclease-like"/>
    <property type="match status" value="1"/>
</dbReference>
<accession>A0A2A4IVP7</accession>
<evidence type="ECO:0000256" key="1">
    <source>
        <dbReference type="SAM" id="MobiDB-lite"/>
    </source>
</evidence>
<dbReference type="EMBL" id="NWSH01006021">
    <property type="protein sequence ID" value="PCG63739.1"/>
    <property type="molecule type" value="Genomic_DNA"/>
</dbReference>
<evidence type="ECO:0000259" key="2">
    <source>
        <dbReference type="Pfam" id="PF09588"/>
    </source>
</evidence>
<feature type="compositionally biased region" description="Basic residues" evidence="1">
    <location>
        <begin position="592"/>
        <end position="603"/>
    </location>
</feature>
<evidence type="ECO:0000313" key="4">
    <source>
        <dbReference type="EMBL" id="PCG63739.1"/>
    </source>
</evidence>
<reference evidence="4" key="1">
    <citation type="submission" date="2017-09" db="EMBL/GenBank/DDBJ databases">
        <title>Contemporary evolution of a Lepidopteran species, Heliothis virescens, in response to modern agricultural practices.</title>
        <authorList>
            <person name="Fritz M.L."/>
            <person name="Deyonke A.M."/>
            <person name="Papanicolaou A."/>
            <person name="Micinski S."/>
            <person name="Westbrook J."/>
            <person name="Gould F."/>
        </authorList>
    </citation>
    <scope>NUCLEOTIDE SEQUENCE [LARGE SCALE GENOMIC DNA]</scope>
    <source>
        <strain evidence="4">HvINT-</strain>
        <tissue evidence="4">Whole body</tissue>
    </source>
</reference>
<dbReference type="STRING" id="7102.A0A2A4IVP7"/>
<dbReference type="Pfam" id="PF09588">
    <property type="entry name" value="YqaJ"/>
    <property type="match status" value="1"/>
</dbReference>
<dbReference type="Gene3D" id="3.90.320.10">
    <property type="match status" value="1"/>
</dbReference>
<organism evidence="4">
    <name type="scientific">Heliothis virescens</name>
    <name type="common">Tobacco budworm moth</name>
    <dbReference type="NCBI Taxonomy" id="7102"/>
    <lineage>
        <taxon>Eukaryota</taxon>
        <taxon>Metazoa</taxon>
        <taxon>Ecdysozoa</taxon>
        <taxon>Arthropoda</taxon>
        <taxon>Hexapoda</taxon>
        <taxon>Insecta</taxon>
        <taxon>Pterygota</taxon>
        <taxon>Neoptera</taxon>
        <taxon>Endopterygota</taxon>
        <taxon>Lepidoptera</taxon>
        <taxon>Glossata</taxon>
        <taxon>Ditrysia</taxon>
        <taxon>Noctuoidea</taxon>
        <taxon>Noctuidae</taxon>
        <taxon>Heliothinae</taxon>
        <taxon>Heliothis</taxon>
    </lineage>
</organism>
<dbReference type="InterPro" id="IPR011335">
    <property type="entry name" value="Restrct_endonuc-II-like"/>
</dbReference>
<feature type="region of interest" description="Disordered" evidence="1">
    <location>
        <begin position="583"/>
        <end position="614"/>
    </location>
</feature>
<comment type="caution">
    <text evidence="4">The sequence shown here is derived from an EMBL/GenBank/DDBJ whole genome shotgun (WGS) entry which is preliminary data.</text>
</comment>
<dbReference type="InterPro" id="IPR049012">
    <property type="entry name" value="Mutator_transp_dom"/>
</dbReference>
<dbReference type="InterPro" id="IPR011604">
    <property type="entry name" value="PDDEXK-like_dom_sf"/>
</dbReference>
<dbReference type="InterPro" id="IPR051703">
    <property type="entry name" value="NF-kappa-B_Signaling_Reg"/>
</dbReference>
<dbReference type="PANTHER" id="PTHR46609">
    <property type="entry name" value="EXONUCLEASE, PHAGE-TYPE/RECB, C-TERMINAL DOMAIN-CONTAINING PROTEIN"/>
    <property type="match status" value="1"/>
</dbReference>
<sequence length="897" mass="103126">MMSRDRINKAYVRVDKTAYKRHAYSGQRRSWKQVRAGLRRIYGEEYLSRRKAWRSGETKEPVNEENVLNNSEITQNKLRTYARVKPKIRIEATYSAPSTSTAAAEPVVEPLEINWPEADPEIETFQLTMENVPNECLSGISGYRIVDLRHVIQWAFLMERHRNECECSQIEFVREQPDGFRSQLIFKCSMCDKTWKHCTESSDKINTAFVWATVTSGSYYTQAAHITSLMDIPTMSPRKFHCIEKKLGRVWFEHLTEEIKTAGEQERSIAIQKGDLSSDGVPFVTVYVDGGWLKRSYGHNFDSPSGMACIIGKETKKCLYLGVRNKYCYTCQFYERRNMDKKEHNCCKNFTGPSTAMESEIIVEGFQKSIEQHQLRYLSFIGDGDSSVFASLKEKVSYGNKIKKIECKNHVIKNYTSALYKILANTKLPLYGRNILKPKLIKLTLVARKIIMHSQSSAMAADLRNGPLHVFGVHENCKDYYCNVKTSANESEKKDENLVDSLKNTAPEVWALIYAANEKIALKAGRLSNETTNVAENFMSVINKFNCGKRISLGRGGSYQRRVHVAGLSLASGHKWHETAWKKQTKQSPGTHFKKYIKQKQQSRIRQQSSTRKRLFAPREKTHPDKHYGPEACDPIDIDEALLRIQCEERLAEFQKSPEDIALIEMSTVGQHENDLYTAHRCDRLTASQFGMVCKRRTTTPCHNHVKDILYKKNICTNDMLYGQQHEIVAKTMFMQQYNKIVRPAGLFIDEEFGCLAGSPDGIIENERAVVEIKCFPSLARKNQSIEAAALEKKNFALKLDNNVLVMNKKHDYYYQVQGQMRVTKMEKCYFVCFISVTEPLTVIEVGRDDEFICNMMPKLLTFYKNCILPEIILRRVQKNSKCIDLKVINDPSTSYK</sequence>
<feature type="domain" description="YqaJ viral recombinase" evidence="2">
    <location>
        <begin position="677"/>
        <end position="826"/>
    </location>
</feature>
<name>A0A2A4IVP7_HELVI</name>
<dbReference type="Pfam" id="PF20700">
    <property type="entry name" value="Mutator"/>
    <property type="match status" value="1"/>
</dbReference>
<dbReference type="PANTHER" id="PTHR46609:SF8">
    <property type="entry name" value="YQAJ VIRAL RECOMBINASE DOMAIN-CONTAINING PROTEIN"/>
    <property type="match status" value="1"/>
</dbReference>
<evidence type="ECO:0000259" key="3">
    <source>
        <dbReference type="Pfam" id="PF20700"/>
    </source>
</evidence>
<dbReference type="EMBL" id="NWSH01006021">
    <property type="protein sequence ID" value="PCG63741.1"/>
    <property type="molecule type" value="Genomic_DNA"/>
</dbReference>
<proteinExistence type="predicted"/>
<dbReference type="CDD" id="cd22343">
    <property type="entry name" value="PDDEXK_lambda_exonuclease-like"/>
    <property type="match status" value="1"/>
</dbReference>
<gene>
    <name evidence="4" type="ORF">B5V51_11790</name>
</gene>
<dbReference type="GO" id="GO:0006281">
    <property type="term" value="P:DNA repair"/>
    <property type="evidence" value="ECO:0007669"/>
    <property type="project" value="UniProtKB-ARBA"/>
</dbReference>
<dbReference type="AlphaFoldDB" id="A0A2A4IVP7"/>
<dbReference type="InterPro" id="IPR019080">
    <property type="entry name" value="YqaJ_viral_recombinase"/>
</dbReference>